<protein>
    <submittedName>
        <fullName evidence="1">Glycosyltransferase sugar-binding region containing DXD motif family protein</fullName>
    </submittedName>
</protein>
<dbReference type="Pfam" id="PF11996">
    <property type="entry name" value="DUF3491"/>
    <property type="match status" value="1"/>
</dbReference>
<dbReference type="Proteomes" id="UP000255543">
    <property type="component" value="Unassembled WGS sequence"/>
</dbReference>
<accession>A0A377HGC8</accession>
<evidence type="ECO:0000313" key="2">
    <source>
        <dbReference type="Proteomes" id="UP000255543"/>
    </source>
</evidence>
<dbReference type="EMBL" id="UGEB01000005">
    <property type="protein sequence ID" value="STO41645.1"/>
    <property type="molecule type" value="Genomic_DNA"/>
</dbReference>
<organism evidence="1 2">
    <name type="scientific">Escherichia coli</name>
    <dbReference type="NCBI Taxonomy" id="562"/>
    <lineage>
        <taxon>Bacteria</taxon>
        <taxon>Pseudomonadati</taxon>
        <taxon>Pseudomonadota</taxon>
        <taxon>Gammaproteobacteria</taxon>
        <taxon>Enterobacterales</taxon>
        <taxon>Enterobacteriaceae</taxon>
        <taxon>Escherichia</taxon>
    </lineage>
</organism>
<name>A0A377HGC8_ECOLX</name>
<keyword evidence="1" id="KW-0808">Transferase</keyword>
<sequence length="626" mass="71696">MFISFDNQGGFVISILNNATSETANINVLQKNMTSLDSSGSLIYLPGGDVYHISDIYKMSRGRKLFKLNVEKKPDIDDIINVAILETSYLQIKKTNNDDSDYILCLDNPNLSSYTLNFNDLSGYISSLWDNIRGGFTPFHNNTVNIAPNEKKYISLIGLDTLSFNIDVFRQALEVKNKNSYKISKLTWETYGDIVVSPEDRISHLELDGFNYFSHPELDTPISDSFSYLYDNFQIVDSDVHIKLLHLNRETKQITPHRIILKRYFIDSFAKTSITDREKNIYPVICDSPDHFTSDIYRHPFRIVLGNKSLYPSEELVKFISTSKEYLSNMDMINNVIVPQKTTKKNKLSIVSLNSNIKNDIVLSGVMTGTSKIFHLNNSGDLLLTTSKTHGGGVVVIFKDFINNWWKYNLTLITVPIDNKLSDNRINITPMGIKIQETVNGNDRLFFYPTPLKNGSFILHNPLYSNSFPSLYSHELFDLIEAYRNPTYSYLQNNIINRYIHTVSEYTGKDGVANMSLSIYAYSTCRFWSKESVAVGDTIKLSNYEHVEFSFNSFSKDYFREQNSDIYKIFFKIASSSNSVVVDKNTLTQKNLLENNTFFSITGIDESLYEKHIIFITLKVIVPSKK</sequence>
<reference evidence="1 2" key="1">
    <citation type="submission" date="2018-06" db="EMBL/GenBank/DDBJ databases">
        <authorList>
            <consortium name="Pathogen Informatics"/>
            <person name="Doyle S."/>
        </authorList>
    </citation>
    <scope>NUCLEOTIDE SEQUENCE [LARGE SCALE GENOMIC DNA]</scope>
    <source>
        <strain evidence="1 2">NCTC8179</strain>
    </source>
</reference>
<dbReference type="GO" id="GO:0016740">
    <property type="term" value="F:transferase activity"/>
    <property type="evidence" value="ECO:0007669"/>
    <property type="project" value="UniProtKB-KW"/>
</dbReference>
<evidence type="ECO:0000313" key="1">
    <source>
        <dbReference type="EMBL" id="STO41645.1"/>
    </source>
</evidence>
<proteinExistence type="predicted"/>
<dbReference type="InterPro" id="IPR021882">
    <property type="entry name" value="DUF3491"/>
</dbReference>
<dbReference type="AlphaFoldDB" id="A0A377HGC8"/>
<gene>
    <name evidence="1" type="ORF">NCTC8179_07263</name>
</gene>